<dbReference type="Gene3D" id="3.40.50.720">
    <property type="entry name" value="NAD(P)-binding Rossmann-like Domain"/>
    <property type="match status" value="1"/>
</dbReference>
<proteinExistence type="inferred from homology"/>
<dbReference type="GO" id="GO:0016491">
    <property type="term" value="F:oxidoreductase activity"/>
    <property type="evidence" value="ECO:0007669"/>
    <property type="project" value="UniProtKB-KW"/>
</dbReference>
<dbReference type="PANTHER" id="PTHR44196:SF1">
    <property type="entry name" value="DEHYDROGENASE_REDUCTASE SDR FAMILY MEMBER 7B"/>
    <property type="match status" value="1"/>
</dbReference>
<evidence type="ECO:0000313" key="4">
    <source>
        <dbReference type="Proteomes" id="UP000504693"/>
    </source>
</evidence>
<comment type="similarity">
    <text evidence="1">Belongs to the short-chain dehydrogenases/reductases (SDR) family.</text>
</comment>
<name>A0A7D3XIN0_9SPHN</name>
<evidence type="ECO:0000313" key="3">
    <source>
        <dbReference type="EMBL" id="QKG72293.1"/>
    </source>
</evidence>
<dbReference type="EMBL" id="CP053921">
    <property type="protein sequence ID" value="QKG72293.1"/>
    <property type="molecule type" value="Genomic_DNA"/>
</dbReference>
<dbReference type="InterPro" id="IPR036291">
    <property type="entry name" value="NAD(P)-bd_dom_sf"/>
</dbReference>
<reference evidence="3 4" key="1">
    <citation type="submission" date="2020-05" db="EMBL/GenBank/DDBJ databases">
        <title>Erythrobacter mangrovi sp. nov., isolated from rhizosphere soil of mangrove plant (Kandelia candel).</title>
        <authorList>
            <person name="Ye Y.H."/>
        </authorList>
    </citation>
    <scope>NUCLEOTIDE SEQUENCE [LARGE SCALE GENOMIC DNA]</scope>
    <source>
        <strain evidence="3 4">EB310</strain>
    </source>
</reference>
<accession>A0A7D3XIN0</accession>
<dbReference type="InterPro" id="IPR002347">
    <property type="entry name" value="SDR_fam"/>
</dbReference>
<gene>
    <name evidence="3" type="ORF">HQR01_13470</name>
</gene>
<evidence type="ECO:0000256" key="2">
    <source>
        <dbReference type="ARBA" id="ARBA00023002"/>
    </source>
</evidence>
<dbReference type="KEGG" id="emv:HQR01_13470"/>
<sequence>MAKEACSTHPRILITGASGALGRELAFRLARPGASLSLWGRDAERLEAVADGCRARGAYADARSLDLTDLDAALAALKQEDATVPFDMAFLVAGQGDTLPPGAMVEDPAQVTRLCQVNFVAPAAIAAAIAERMVARGRGRIALVGTAAASHSLPFAATYAGSKAGLARYADALRLSVKGHGVSVTLVSPGFFIDTRAGGTKPSMPGEISAGRVAEKMIAAVLAGRAELSVPRRFLLLRWFDRLLPRPLRDKILLSLRLP</sequence>
<dbReference type="PRINTS" id="PR00081">
    <property type="entry name" value="GDHRDH"/>
</dbReference>
<dbReference type="Pfam" id="PF00106">
    <property type="entry name" value="adh_short"/>
    <property type="match status" value="1"/>
</dbReference>
<keyword evidence="2" id="KW-0560">Oxidoreductase</keyword>
<protein>
    <submittedName>
        <fullName evidence="3">SDR family NAD(P)-dependent oxidoreductase</fullName>
    </submittedName>
</protein>
<dbReference type="Proteomes" id="UP000504693">
    <property type="component" value="Chromosome"/>
</dbReference>
<dbReference type="GO" id="GO:0016020">
    <property type="term" value="C:membrane"/>
    <property type="evidence" value="ECO:0007669"/>
    <property type="project" value="TreeGrafter"/>
</dbReference>
<evidence type="ECO:0000256" key="1">
    <source>
        <dbReference type="ARBA" id="ARBA00006484"/>
    </source>
</evidence>
<dbReference type="RefSeq" id="WP_173215421.1">
    <property type="nucleotide sequence ID" value="NZ_CP053921.1"/>
</dbReference>
<dbReference type="SUPFAM" id="SSF51735">
    <property type="entry name" value="NAD(P)-binding Rossmann-fold domains"/>
    <property type="match status" value="1"/>
</dbReference>
<dbReference type="PANTHER" id="PTHR44196">
    <property type="entry name" value="DEHYDROGENASE/REDUCTASE SDR FAMILY MEMBER 7B"/>
    <property type="match status" value="1"/>
</dbReference>
<dbReference type="AlphaFoldDB" id="A0A7D3XIN0"/>
<organism evidence="3 4">
    <name type="scientific">Erythrobacter mangrovi</name>
    <dbReference type="NCBI Taxonomy" id="2739433"/>
    <lineage>
        <taxon>Bacteria</taxon>
        <taxon>Pseudomonadati</taxon>
        <taxon>Pseudomonadota</taxon>
        <taxon>Alphaproteobacteria</taxon>
        <taxon>Sphingomonadales</taxon>
        <taxon>Erythrobacteraceae</taxon>
        <taxon>Erythrobacter/Porphyrobacter group</taxon>
        <taxon>Erythrobacter</taxon>
    </lineage>
</organism>
<keyword evidence="4" id="KW-1185">Reference proteome</keyword>